<sequence length="410" mass="46099">MEDAQSTIDSLRELNTKFILQIDELRKENADIKAENIKLKQDKAEIEARFVKLEQNDKDTATENAELKARVAKLEQKQSQTDEKNNFIVKSDDDAKGIDQSSVNTISTKMKNSNDTPASNISDNTSNSDDVSNFDICQESENQHLTSPILIEPKSSEDMEIDDFLNSTYKEKVSKERIREKILRQNLSSDNTSPGEVIPEVSVPSTSIFRNTELGKSEISAGAPGQNSHRKKGAENIVQMIADGIKDDAQSSDKATPCDVIPIESLNQNSSTDSLISLAQLFDKADDAEYGAIRANQEEVLRWYYYGKEFLTQVSAIVQDGKGKIGEKKAKGIIYDKMLEHLSMLRKQRSEETGLRLPEISRKNLQRKTQKAVKIYKLFEKVGVDNIKYITTYSANSISELTNDKVQDIR</sequence>
<evidence type="ECO:0000256" key="2">
    <source>
        <dbReference type="SAM" id="MobiDB-lite"/>
    </source>
</evidence>
<comment type="caution">
    <text evidence="3">The sequence shown here is derived from an EMBL/GenBank/DDBJ whole genome shotgun (WGS) entry which is preliminary data.</text>
</comment>
<feature type="compositionally biased region" description="Low complexity" evidence="2">
    <location>
        <begin position="119"/>
        <end position="129"/>
    </location>
</feature>
<keyword evidence="4" id="KW-1185">Reference proteome</keyword>
<dbReference type="AlphaFoldDB" id="A0A397V2W2"/>
<dbReference type="STRING" id="44941.A0A397V2W2"/>
<dbReference type="Proteomes" id="UP000266673">
    <property type="component" value="Unassembled WGS sequence"/>
</dbReference>
<organism evidence="3 4">
    <name type="scientific">Gigaspora rosea</name>
    <dbReference type="NCBI Taxonomy" id="44941"/>
    <lineage>
        <taxon>Eukaryota</taxon>
        <taxon>Fungi</taxon>
        <taxon>Fungi incertae sedis</taxon>
        <taxon>Mucoromycota</taxon>
        <taxon>Glomeromycotina</taxon>
        <taxon>Glomeromycetes</taxon>
        <taxon>Diversisporales</taxon>
        <taxon>Gigasporaceae</taxon>
        <taxon>Gigaspora</taxon>
    </lineage>
</organism>
<feature type="coiled-coil region" evidence="1">
    <location>
        <begin position="8"/>
        <end position="84"/>
    </location>
</feature>
<keyword evidence="1" id="KW-0175">Coiled coil</keyword>
<protein>
    <submittedName>
        <fullName evidence="3">Uncharacterized protein</fullName>
    </submittedName>
</protein>
<feature type="compositionally biased region" description="Polar residues" evidence="2">
    <location>
        <begin position="106"/>
        <end position="118"/>
    </location>
</feature>
<feature type="region of interest" description="Disordered" evidence="2">
    <location>
        <begin position="106"/>
        <end position="129"/>
    </location>
</feature>
<reference evidence="3 4" key="1">
    <citation type="submission" date="2018-06" db="EMBL/GenBank/DDBJ databases">
        <title>Comparative genomics reveals the genomic features of Rhizophagus irregularis, R. cerebriforme, R. diaphanum and Gigaspora rosea, and their symbiotic lifestyle signature.</title>
        <authorList>
            <person name="Morin E."/>
            <person name="San Clemente H."/>
            <person name="Chen E.C.H."/>
            <person name="De La Providencia I."/>
            <person name="Hainaut M."/>
            <person name="Kuo A."/>
            <person name="Kohler A."/>
            <person name="Murat C."/>
            <person name="Tang N."/>
            <person name="Roy S."/>
            <person name="Loubradou J."/>
            <person name="Henrissat B."/>
            <person name="Grigoriev I.V."/>
            <person name="Corradi N."/>
            <person name="Roux C."/>
            <person name="Martin F.M."/>
        </authorList>
    </citation>
    <scope>NUCLEOTIDE SEQUENCE [LARGE SCALE GENOMIC DNA]</scope>
    <source>
        <strain evidence="3 4">DAOM 194757</strain>
    </source>
</reference>
<evidence type="ECO:0000313" key="3">
    <source>
        <dbReference type="EMBL" id="RIB14273.1"/>
    </source>
</evidence>
<dbReference type="EMBL" id="QKWP01000847">
    <property type="protein sequence ID" value="RIB14273.1"/>
    <property type="molecule type" value="Genomic_DNA"/>
</dbReference>
<gene>
    <name evidence="3" type="ORF">C2G38_1668804</name>
</gene>
<evidence type="ECO:0000313" key="4">
    <source>
        <dbReference type="Proteomes" id="UP000266673"/>
    </source>
</evidence>
<dbReference type="OrthoDB" id="2432162at2759"/>
<name>A0A397V2W2_9GLOM</name>
<accession>A0A397V2W2</accession>
<evidence type="ECO:0000256" key="1">
    <source>
        <dbReference type="SAM" id="Coils"/>
    </source>
</evidence>
<proteinExistence type="predicted"/>